<accession>S8F4L1</accession>
<dbReference type="GO" id="GO:0006364">
    <property type="term" value="P:rRNA processing"/>
    <property type="evidence" value="ECO:0007669"/>
    <property type="project" value="UniProtKB-KW"/>
</dbReference>
<evidence type="ECO:0000256" key="7">
    <source>
        <dbReference type="ARBA" id="ARBA00022839"/>
    </source>
</evidence>
<feature type="region of interest" description="Disordered" evidence="10">
    <location>
        <begin position="179"/>
        <end position="243"/>
    </location>
</feature>
<evidence type="ECO:0000256" key="4">
    <source>
        <dbReference type="ARBA" id="ARBA00022552"/>
    </source>
</evidence>
<evidence type="ECO:0000256" key="2">
    <source>
        <dbReference type="ARBA" id="ARBA00010489"/>
    </source>
</evidence>
<dbReference type="PANTHER" id="PTHR12801">
    <property type="entry name" value="RNA EXONUCLEASE REXO1 / RECO3 FAMILY MEMBER-RELATED"/>
    <property type="match status" value="1"/>
</dbReference>
<feature type="compositionally biased region" description="Polar residues" evidence="10">
    <location>
        <begin position="197"/>
        <end position="208"/>
    </location>
</feature>
<keyword evidence="4" id="KW-0698">rRNA processing</keyword>
<dbReference type="InterPro" id="IPR036397">
    <property type="entry name" value="RNaseH_sf"/>
</dbReference>
<dbReference type="InterPro" id="IPR012337">
    <property type="entry name" value="RNaseH-like_sf"/>
</dbReference>
<comment type="function">
    <text evidence="9">Exoribonuclease involved in ribosome biosynthesis. Involved in the processing of ITS1, the internal transcribed spacer localized between the 18S and 5.8S rRNAs.</text>
</comment>
<dbReference type="GO" id="GO:0008408">
    <property type="term" value="F:3'-5' exonuclease activity"/>
    <property type="evidence" value="ECO:0007669"/>
    <property type="project" value="InterPro"/>
</dbReference>
<dbReference type="SMART" id="SM00479">
    <property type="entry name" value="EXOIII"/>
    <property type="match status" value="1"/>
</dbReference>
<dbReference type="Proteomes" id="UP000015241">
    <property type="component" value="Unassembled WGS sequence"/>
</dbReference>
<dbReference type="HOGENOM" id="CLU_022453_6_0_1"/>
<keyword evidence="8" id="KW-0539">Nucleus</keyword>
<sequence>MIAGELKHSSGHQQPGKYIALDCEMVGVGLEGRESSLARVSVVNYYGHVLLDVFVRQRERVVDYRTQWSGIRPKDMVNASPFAEVQEKVADLLKDRILVGHAVHNDLKALLLSHPWQQTRDTQVYAHRHKLVKTKYPALRNLVQQELGVAIQSGEHSSVTDARATMAVYRLHLKEWEKGKRTDTSASSKKRRRSVSEDTATVQASTSREYPGGGRKGVSSGLSTVVKRKETSAKKDKWWTKLG</sequence>
<keyword evidence="5" id="KW-0540">Nuclease</keyword>
<dbReference type="InParanoid" id="S8F4L1"/>
<evidence type="ECO:0000256" key="8">
    <source>
        <dbReference type="ARBA" id="ARBA00023242"/>
    </source>
</evidence>
<evidence type="ECO:0000256" key="5">
    <source>
        <dbReference type="ARBA" id="ARBA00022722"/>
    </source>
</evidence>
<name>S8F4L1_FOMSC</name>
<evidence type="ECO:0000313" key="13">
    <source>
        <dbReference type="Proteomes" id="UP000015241"/>
    </source>
</evidence>
<comment type="subcellular location">
    <subcellularLocation>
        <location evidence="1">Nucleus</location>
    </subcellularLocation>
</comment>
<dbReference type="FunCoup" id="S8F4L1">
    <property type="interactions" value="604"/>
</dbReference>
<feature type="compositionally biased region" description="Basic and acidic residues" evidence="10">
    <location>
        <begin position="227"/>
        <end position="243"/>
    </location>
</feature>
<evidence type="ECO:0000256" key="1">
    <source>
        <dbReference type="ARBA" id="ARBA00004123"/>
    </source>
</evidence>
<organism evidence="12 13">
    <name type="scientific">Fomitopsis schrenkii</name>
    <name type="common">Brown rot fungus</name>
    <dbReference type="NCBI Taxonomy" id="2126942"/>
    <lineage>
        <taxon>Eukaryota</taxon>
        <taxon>Fungi</taxon>
        <taxon>Dikarya</taxon>
        <taxon>Basidiomycota</taxon>
        <taxon>Agaricomycotina</taxon>
        <taxon>Agaricomycetes</taxon>
        <taxon>Polyporales</taxon>
        <taxon>Fomitopsis</taxon>
    </lineage>
</organism>
<dbReference type="GO" id="GO:0005634">
    <property type="term" value="C:nucleus"/>
    <property type="evidence" value="ECO:0007669"/>
    <property type="project" value="UniProtKB-SubCell"/>
</dbReference>
<evidence type="ECO:0000256" key="3">
    <source>
        <dbReference type="ARBA" id="ARBA00016937"/>
    </source>
</evidence>
<evidence type="ECO:0000313" key="12">
    <source>
        <dbReference type="EMBL" id="EPS93894.1"/>
    </source>
</evidence>
<dbReference type="CDD" id="cd06144">
    <property type="entry name" value="REX4_like"/>
    <property type="match status" value="1"/>
</dbReference>
<dbReference type="EMBL" id="KE504252">
    <property type="protein sequence ID" value="EPS93894.1"/>
    <property type="molecule type" value="Genomic_DNA"/>
</dbReference>
<feature type="domain" description="Exonuclease" evidence="11">
    <location>
        <begin position="17"/>
        <end position="178"/>
    </location>
</feature>
<dbReference type="STRING" id="743788.S8F4L1"/>
<dbReference type="AlphaFoldDB" id="S8F4L1"/>
<dbReference type="eggNOG" id="KOG2249">
    <property type="taxonomic scope" value="Eukaryota"/>
</dbReference>
<evidence type="ECO:0000259" key="11">
    <source>
        <dbReference type="SMART" id="SM00479"/>
    </source>
</evidence>
<dbReference type="InterPro" id="IPR037431">
    <property type="entry name" value="REX4_DEDDh_dom"/>
</dbReference>
<keyword evidence="6" id="KW-0378">Hydrolase</keyword>
<dbReference type="Gene3D" id="3.30.420.10">
    <property type="entry name" value="Ribonuclease H-like superfamily/Ribonuclease H"/>
    <property type="match status" value="1"/>
</dbReference>
<gene>
    <name evidence="12" type="ORF">FOMPIDRAFT_1170159</name>
</gene>
<evidence type="ECO:0000256" key="10">
    <source>
        <dbReference type="SAM" id="MobiDB-lite"/>
    </source>
</evidence>
<evidence type="ECO:0000256" key="6">
    <source>
        <dbReference type="ARBA" id="ARBA00022801"/>
    </source>
</evidence>
<keyword evidence="7" id="KW-0269">Exonuclease</keyword>
<dbReference type="OrthoDB" id="8191639at2759"/>
<dbReference type="GO" id="GO:0003676">
    <property type="term" value="F:nucleic acid binding"/>
    <property type="evidence" value="ECO:0007669"/>
    <property type="project" value="InterPro"/>
</dbReference>
<evidence type="ECO:0000256" key="9">
    <source>
        <dbReference type="ARBA" id="ARBA00025599"/>
    </source>
</evidence>
<dbReference type="FunFam" id="3.30.420.10:FF:000007">
    <property type="entry name" value="Interferon-stimulated exonuclease gene 20"/>
    <property type="match status" value="1"/>
</dbReference>
<proteinExistence type="inferred from homology"/>
<dbReference type="SUPFAM" id="SSF53098">
    <property type="entry name" value="Ribonuclease H-like"/>
    <property type="match status" value="1"/>
</dbReference>
<protein>
    <recommendedName>
        <fullName evidence="3">RNA exonuclease 4</fullName>
    </recommendedName>
</protein>
<dbReference type="InterPro" id="IPR047021">
    <property type="entry name" value="REXO1/3/4-like"/>
</dbReference>
<dbReference type="PANTHER" id="PTHR12801:SF45">
    <property type="entry name" value="RNA EXONUCLEASE 4"/>
    <property type="match status" value="1"/>
</dbReference>
<dbReference type="InterPro" id="IPR013520">
    <property type="entry name" value="Ribonucl_H"/>
</dbReference>
<reference evidence="12 13" key="1">
    <citation type="journal article" date="2012" name="Science">
        <title>The Paleozoic origin of enzymatic lignin decomposition reconstructed from 31 fungal genomes.</title>
        <authorList>
            <person name="Floudas D."/>
            <person name="Binder M."/>
            <person name="Riley R."/>
            <person name="Barry K."/>
            <person name="Blanchette R.A."/>
            <person name="Henrissat B."/>
            <person name="Martinez A.T."/>
            <person name="Otillar R."/>
            <person name="Spatafora J.W."/>
            <person name="Yadav J.S."/>
            <person name="Aerts A."/>
            <person name="Benoit I."/>
            <person name="Boyd A."/>
            <person name="Carlson A."/>
            <person name="Copeland A."/>
            <person name="Coutinho P.M."/>
            <person name="de Vries R.P."/>
            <person name="Ferreira P."/>
            <person name="Findley K."/>
            <person name="Foster B."/>
            <person name="Gaskell J."/>
            <person name="Glotzer D."/>
            <person name="Gorecki P."/>
            <person name="Heitman J."/>
            <person name="Hesse C."/>
            <person name="Hori C."/>
            <person name="Igarashi K."/>
            <person name="Jurgens J.A."/>
            <person name="Kallen N."/>
            <person name="Kersten P."/>
            <person name="Kohler A."/>
            <person name="Kuees U."/>
            <person name="Kumar T.K.A."/>
            <person name="Kuo A."/>
            <person name="LaButti K."/>
            <person name="Larrondo L.F."/>
            <person name="Lindquist E."/>
            <person name="Ling A."/>
            <person name="Lombard V."/>
            <person name="Lucas S."/>
            <person name="Lundell T."/>
            <person name="Martin R."/>
            <person name="McLaughlin D.J."/>
            <person name="Morgenstern I."/>
            <person name="Morin E."/>
            <person name="Murat C."/>
            <person name="Nagy L.G."/>
            <person name="Nolan M."/>
            <person name="Ohm R.A."/>
            <person name="Patyshakuliyeva A."/>
            <person name="Rokas A."/>
            <person name="Ruiz-Duenas F.J."/>
            <person name="Sabat G."/>
            <person name="Salamov A."/>
            <person name="Samejima M."/>
            <person name="Schmutz J."/>
            <person name="Slot J.C."/>
            <person name="St John F."/>
            <person name="Stenlid J."/>
            <person name="Sun H."/>
            <person name="Sun S."/>
            <person name="Syed K."/>
            <person name="Tsang A."/>
            <person name="Wiebenga A."/>
            <person name="Young D."/>
            <person name="Pisabarro A."/>
            <person name="Eastwood D.C."/>
            <person name="Martin F."/>
            <person name="Cullen D."/>
            <person name="Grigoriev I.V."/>
            <person name="Hibbett D.S."/>
        </authorList>
    </citation>
    <scope>NUCLEOTIDE SEQUENCE</scope>
    <source>
        <strain evidence="13">FP-58527</strain>
    </source>
</reference>
<dbReference type="Pfam" id="PF00929">
    <property type="entry name" value="RNase_T"/>
    <property type="match status" value="1"/>
</dbReference>
<keyword evidence="13" id="KW-1185">Reference proteome</keyword>
<comment type="similarity">
    <text evidence="2">Belongs to the REXO4 family.</text>
</comment>